<dbReference type="VEuPathDB" id="AmoebaDB:NF0014250"/>
<evidence type="ECO:0000313" key="1">
    <source>
        <dbReference type="EMBL" id="KAF0975477.1"/>
    </source>
</evidence>
<dbReference type="VEuPathDB" id="AmoebaDB:NfTy_066510"/>
<organism evidence="1 2">
    <name type="scientific">Naegleria fowleri</name>
    <name type="common">Brain eating amoeba</name>
    <dbReference type="NCBI Taxonomy" id="5763"/>
    <lineage>
        <taxon>Eukaryota</taxon>
        <taxon>Discoba</taxon>
        <taxon>Heterolobosea</taxon>
        <taxon>Tetramitia</taxon>
        <taxon>Eutetramitia</taxon>
        <taxon>Vahlkampfiidae</taxon>
        <taxon>Naegleria</taxon>
    </lineage>
</organism>
<dbReference type="RefSeq" id="XP_044560190.1">
    <property type="nucleotide sequence ID" value="XM_044708999.1"/>
</dbReference>
<gene>
    <name evidence="1" type="ORF">FDP41_005471</name>
</gene>
<dbReference type="AlphaFoldDB" id="A0A6A5BEL6"/>
<protein>
    <submittedName>
        <fullName evidence="1">Uncharacterized protein</fullName>
    </submittedName>
</protein>
<proteinExistence type="predicted"/>
<accession>A0A6A5BEL6</accession>
<reference evidence="1 2" key="1">
    <citation type="journal article" date="2019" name="Sci. Rep.">
        <title>Nanopore sequencing improves the draft genome of the human pathogenic amoeba Naegleria fowleri.</title>
        <authorList>
            <person name="Liechti N."/>
            <person name="Schurch N."/>
            <person name="Bruggmann R."/>
            <person name="Wittwer M."/>
        </authorList>
    </citation>
    <scope>NUCLEOTIDE SEQUENCE [LARGE SCALE GENOMIC DNA]</scope>
    <source>
        <strain evidence="1 2">ATCC 30894</strain>
    </source>
</reference>
<dbReference type="Proteomes" id="UP000444721">
    <property type="component" value="Unassembled WGS sequence"/>
</dbReference>
<dbReference type="VEuPathDB" id="AmoebaDB:FDP41_005471"/>
<dbReference type="GeneID" id="68112689"/>
<name>A0A6A5BEL6_NAEFO</name>
<dbReference type="OrthoDB" id="10506610at2759"/>
<sequence>MIDSSGNHSSCIFPLECTPKIKNINEIHIGNNGWISICTDEAIHQKEFKAFHLDKKFDRKDLGLQKKNLSNGKFLTTVRGSQLMVVDSHIPRLSTLYLDGSRPRLRSIIELENFVFSSIHSFCFSTNDENICYISSDHGVISSFKIENKSATMVDQKQFPTTIKKLQAVNIDSSKEALFLVGEHHIDYIMIEVQSGLHPLFVGKPKPVICNLLNTNQYWLSSAQCITITCSNHRALIKEKHTFIVLDLTQDIITHIYKTPSRDQTITYLTLLKNGIVVFGEYDATSQLTKIFFLNERFEPCHVPFGVPGYLNLIKQLDDNKCLLHFNDDSLKVVQIN</sequence>
<keyword evidence="2" id="KW-1185">Reference proteome</keyword>
<comment type="caution">
    <text evidence="1">The sequence shown here is derived from an EMBL/GenBank/DDBJ whole genome shotgun (WGS) entry which is preliminary data.</text>
</comment>
<evidence type="ECO:0000313" key="2">
    <source>
        <dbReference type="Proteomes" id="UP000444721"/>
    </source>
</evidence>
<dbReference type="EMBL" id="VFQX01000044">
    <property type="protein sequence ID" value="KAF0975477.1"/>
    <property type="molecule type" value="Genomic_DNA"/>
</dbReference>